<sequence length="165" mass="18214">MIPLILSSMALSAIPIVGKTQSKVAKYAIPVLGIVVIGGVAYVGYKYLKKDEPPKLNENPNYDKSTINQVQALSIADRLYAAMVISGTDEEAIYEALTDLSYNDFVKVYEAFGRRQYSKFWGNEGDPLTSDKHHLITWLTNELSTEEIKAIEKTIPNLLSVGVGT</sequence>
<dbReference type="RefSeq" id="WP_311682866.1">
    <property type="nucleotide sequence ID" value="NZ_JAVRHM010000005.1"/>
</dbReference>
<dbReference type="Gene3D" id="1.10.220.10">
    <property type="entry name" value="Annexin"/>
    <property type="match status" value="1"/>
</dbReference>
<proteinExistence type="predicted"/>
<protein>
    <recommendedName>
        <fullName evidence="4">Annexin</fullName>
    </recommendedName>
</protein>
<evidence type="ECO:0000256" key="1">
    <source>
        <dbReference type="SAM" id="Phobius"/>
    </source>
</evidence>
<accession>A0ABU3E090</accession>
<evidence type="ECO:0000313" key="2">
    <source>
        <dbReference type="EMBL" id="MDT0689372.1"/>
    </source>
</evidence>
<dbReference type="EMBL" id="JAVRHM010000005">
    <property type="protein sequence ID" value="MDT0689372.1"/>
    <property type="molecule type" value="Genomic_DNA"/>
</dbReference>
<evidence type="ECO:0000313" key="3">
    <source>
        <dbReference type="Proteomes" id="UP001261624"/>
    </source>
</evidence>
<dbReference type="Proteomes" id="UP001261624">
    <property type="component" value="Unassembled WGS sequence"/>
</dbReference>
<feature type="transmembrane region" description="Helical" evidence="1">
    <location>
        <begin position="28"/>
        <end position="45"/>
    </location>
</feature>
<comment type="caution">
    <text evidence="2">The sequence shown here is derived from an EMBL/GenBank/DDBJ whole genome shotgun (WGS) entry which is preliminary data.</text>
</comment>
<keyword evidence="1" id="KW-1133">Transmembrane helix</keyword>
<gene>
    <name evidence="2" type="ORF">RM549_06215</name>
</gene>
<evidence type="ECO:0008006" key="4">
    <source>
        <dbReference type="Google" id="ProtNLM"/>
    </source>
</evidence>
<keyword evidence="1" id="KW-0472">Membrane</keyword>
<organism evidence="2 3">
    <name type="scientific">Autumnicola patrickiae</name>
    <dbReference type="NCBI Taxonomy" id="3075591"/>
    <lineage>
        <taxon>Bacteria</taxon>
        <taxon>Pseudomonadati</taxon>
        <taxon>Bacteroidota</taxon>
        <taxon>Flavobacteriia</taxon>
        <taxon>Flavobacteriales</taxon>
        <taxon>Flavobacteriaceae</taxon>
        <taxon>Autumnicola</taxon>
    </lineage>
</organism>
<name>A0ABU3E090_9FLAO</name>
<keyword evidence="3" id="KW-1185">Reference proteome</keyword>
<reference evidence="2 3" key="1">
    <citation type="submission" date="2023-09" db="EMBL/GenBank/DDBJ databases">
        <authorList>
            <person name="Rey-Velasco X."/>
        </authorList>
    </citation>
    <scope>NUCLEOTIDE SEQUENCE [LARGE SCALE GENOMIC DNA]</scope>
    <source>
        <strain evidence="2 3">F188</strain>
    </source>
</reference>
<keyword evidence="1" id="KW-0812">Transmembrane</keyword>
<dbReference type="InterPro" id="IPR037104">
    <property type="entry name" value="Annexin_sf"/>
</dbReference>